<feature type="compositionally biased region" description="Basic and acidic residues" evidence="1">
    <location>
        <begin position="9"/>
        <end position="18"/>
    </location>
</feature>
<reference evidence="2" key="1">
    <citation type="submission" date="2021-01" db="EMBL/GenBank/DDBJ databases">
        <authorList>
            <person name="Corre E."/>
            <person name="Pelletier E."/>
            <person name="Niang G."/>
            <person name="Scheremetjew M."/>
            <person name="Finn R."/>
            <person name="Kale V."/>
            <person name="Holt S."/>
            <person name="Cochrane G."/>
            <person name="Meng A."/>
            <person name="Brown T."/>
            <person name="Cohen L."/>
        </authorList>
    </citation>
    <scope>NUCLEOTIDE SEQUENCE</scope>
    <source>
        <strain evidence="2">308</strain>
    </source>
</reference>
<sequence length="112" mass="12132">MFSIPRCLRTKDPADDSNQHPSQSTNNSFPPSNRCDDGRESLVPSLTPSIDVPILRRATVRTGSPPPLPPRPGPDRIHSVGAQGMEKTPPIGIAASGTMLRAVHAARRFRPF</sequence>
<dbReference type="EMBL" id="HBFR01042054">
    <property type="protein sequence ID" value="CAD8903526.1"/>
    <property type="molecule type" value="Transcribed_RNA"/>
</dbReference>
<accession>A0A7S1G2L8</accession>
<dbReference type="AlphaFoldDB" id="A0A7S1G2L8"/>
<proteinExistence type="predicted"/>
<gene>
    <name evidence="2" type="ORF">CHYS00102_LOCUS30746</name>
</gene>
<feature type="compositionally biased region" description="Polar residues" evidence="1">
    <location>
        <begin position="19"/>
        <end position="31"/>
    </location>
</feature>
<protein>
    <submittedName>
        <fullName evidence="2">Uncharacterized protein</fullName>
    </submittedName>
</protein>
<organism evidence="2">
    <name type="scientific">Corethron hystrix</name>
    <dbReference type="NCBI Taxonomy" id="216773"/>
    <lineage>
        <taxon>Eukaryota</taxon>
        <taxon>Sar</taxon>
        <taxon>Stramenopiles</taxon>
        <taxon>Ochrophyta</taxon>
        <taxon>Bacillariophyta</taxon>
        <taxon>Coscinodiscophyceae</taxon>
        <taxon>Corethrophycidae</taxon>
        <taxon>Corethrales</taxon>
        <taxon>Corethraceae</taxon>
        <taxon>Corethron</taxon>
    </lineage>
</organism>
<name>A0A7S1G2L8_9STRA</name>
<feature type="region of interest" description="Disordered" evidence="1">
    <location>
        <begin position="1"/>
        <end position="91"/>
    </location>
</feature>
<evidence type="ECO:0000256" key="1">
    <source>
        <dbReference type="SAM" id="MobiDB-lite"/>
    </source>
</evidence>
<evidence type="ECO:0000313" key="2">
    <source>
        <dbReference type="EMBL" id="CAD8903526.1"/>
    </source>
</evidence>